<dbReference type="Proteomes" id="UP001365128">
    <property type="component" value="Unassembled WGS sequence"/>
</dbReference>
<organism evidence="2 3">
    <name type="scientific">Phyllosticta citricarpa</name>
    <dbReference type="NCBI Taxonomy" id="55181"/>
    <lineage>
        <taxon>Eukaryota</taxon>
        <taxon>Fungi</taxon>
        <taxon>Dikarya</taxon>
        <taxon>Ascomycota</taxon>
        <taxon>Pezizomycotina</taxon>
        <taxon>Dothideomycetes</taxon>
        <taxon>Dothideomycetes incertae sedis</taxon>
        <taxon>Botryosphaeriales</taxon>
        <taxon>Phyllostictaceae</taxon>
        <taxon>Phyllosticta</taxon>
    </lineage>
</organism>
<feature type="region of interest" description="Disordered" evidence="1">
    <location>
        <begin position="216"/>
        <end position="258"/>
    </location>
</feature>
<reference evidence="2 3" key="1">
    <citation type="submission" date="2024-04" db="EMBL/GenBank/DDBJ databases">
        <title>Phyllosticta paracitricarpa is synonymous to the EU quarantine fungus P. citricarpa based on phylogenomic analyses.</title>
        <authorList>
            <consortium name="Lawrence Berkeley National Laboratory"/>
            <person name="Van Ingen-Buijs V.A."/>
            <person name="Van Westerhoven A.C."/>
            <person name="Haridas S."/>
            <person name="Skiadas P."/>
            <person name="Martin F."/>
            <person name="Groenewald J.Z."/>
            <person name="Crous P.W."/>
            <person name="Seidl M.F."/>
        </authorList>
    </citation>
    <scope>NUCLEOTIDE SEQUENCE [LARGE SCALE GENOMIC DNA]</scope>
    <source>
        <strain evidence="2 3">CBS 122670</strain>
    </source>
</reference>
<dbReference type="EMBL" id="JBBPDW010000023">
    <property type="protein sequence ID" value="KAK7541827.1"/>
    <property type="molecule type" value="Genomic_DNA"/>
</dbReference>
<protein>
    <submittedName>
        <fullName evidence="2">Uncharacterized protein</fullName>
    </submittedName>
</protein>
<proteinExistence type="predicted"/>
<accession>A0ABR1M4Q3</accession>
<evidence type="ECO:0000313" key="2">
    <source>
        <dbReference type="EMBL" id="KAK7541827.1"/>
    </source>
</evidence>
<evidence type="ECO:0000313" key="3">
    <source>
        <dbReference type="Proteomes" id="UP001365128"/>
    </source>
</evidence>
<comment type="caution">
    <text evidence="2">The sequence shown here is derived from an EMBL/GenBank/DDBJ whole genome shotgun (WGS) entry which is preliminary data.</text>
</comment>
<evidence type="ECO:0000256" key="1">
    <source>
        <dbReference type="SAM" id="MobiDB-lite"/>
    </source>
</evidence>
<gene>
    <name evidence="2" type="ORF">IWX46DRAFT_661220</name>
</gene>
<name>A0ABR1M4Q3_9PEZI</name>
<keyword evidence="3" id="KW-1185">Reference proteome</keyword>
<sequence>MYTCMLGRRMNVVAEGGDNKEGGRVPGSIKAVLRIRFSFLTGWLYRMPVEVRRLMEEATVALDGASSRRMHSDTITLISRLPRGRLDTRAIGSVSDSWPDGGVLRREAEDDFEQSHLVCLGGTSSWHASASDRPGQGTHVHKTANVFEQCSDDVGPRQPQQRNAPLIKLRYTAEPRDDVTQAPRLDAQSLAENFELTAHFGLPDIERRISCAPRPRSSIMRRDSTDPCPGAPPSSRQDCFGAAAGHRRRHMADEAVKS</sequence>